<proteinExistence type="predicted"/>
<accession>A0A8B6DYB3</accession>
<dbReference type="EMBL" id="UYJE01004218">
    <property type="protein sequence ID" value="VDI26144.1"/>
    <property type="molecule type" value="Genomic_DNA"/>
</dbReference>
<comment type="caution">
    <text evidence="2">The sequence shown here is derived from an EMBL/GenBank/DDBJ whole genome shotgun (WGS) entry which is preliminary data.</text>
</comment>
<dbReference type="Proteomes" id="UP000596742">
    <property type="component" value="Unassembled WGS sequence"/>
</dbReference>
<dbReference type="Gene3D" id="1.25.40.20">
    <property type="entry name" value="Ankyrin repeat-containing domain"/>
    <property type="match status" value="1"/>
</dbReference>
<keyword evidence="3" id="KW-1185">Reference proteome</keyword>
<gene>
    <name evidence="2" type="ORF">MGAL_10B001917</name>
</gene>
<dbReference type="AlphaFoldDB" id="A0A8B6DYB3"/>
<evidence type="ECO:0000313" key="3">
    <source>
        <dbReference type="Proteomes" id="UP000596742"/>
    </source>
</evidence>
<dbReference type="InterPro" id="IPR036691">
    <property type="entry name" value="Endo/exonu/phosph_ase_sf"/>
</dbReference>
<evidence type="ECO:0000256" key="1">
    <source>
        <dbReference type="SAM" id="MobiDB-lite"/>
    </source>
</evidence>
<evidence type="ECO:0000313" key="2">
    <source>
        <dbReference type="EMBL" id="VDI26144.1"/>
    </source>
</evidence>
<organism evidence="2 3">
    <name type="scientific">Mytilus galloprovincialis</name>
    <name type="common">Mediterranean mussel</name>
    <dbReference type="NCBI Taxonomy" id="29158"/>
    <lineage>
        <taxon>Eukaryota</taxon>
        <taxon>Metazoa</taxon>
        <taxon>Spiralia</taxon>
        <taxon>Lophotrochozoa</taxon>
        <taxon>Mollusca</taxon>
        <taxon>Bivalvia</taxon>
        <taxon>Autobranchia</taxon>
        <taxon>Pteriomorphia</taxon>
        <taxon>Mytilida</taxon>
        <taxon>Mytiloidea</taxon>
        <taxon>Mytilidae</taxon>
        <taxon>Mytilinae</taxon>
        <taxon>Mytilus</taxon>
    </lineage>
</organism>
<feature type="region of interest" description="Disordered" evidence="1">
    <location>
        <begin position="776"/>
        <end position="795"/>
    </location>
</feature>
<dbReference type="OrthoDB" id="10408243at2759"/>
<dbReference type="Gene3D" id="3.60.10.10">
    <property type="entry name" value="Endonuclease/exonuclease/phosphatase"/>
    <property type="match status" value="1"/>
</dbReference>
<name>A0A8B6DYB3_MYTGA</name>
<dbReference type="SUPFAM" id="SSF48403">
    <property type="entry name" value="Ankyrin repeat"/>
    <property type="match status" value="1"/>
</dbReference>
<reference evidence="2" key="1">
    <citation type="submission" date="2018-11" db="EMBL/GenBank/DDBJ databases">
        <authorList>
            <person name="Alioto T."/>
            <person name="Alioto T."/>
        </authorList>
    </citation>
    <scope>NUCLEOTIDE SEQUENCE</scope>
</reference>
<dbReference type="InterPro" id="IPR036770">
    <property type="entry name" value="Ankyrin_rpt-contain_sf"/>
</dbReference>
<protein>
    <submittedName>
        <fullName evidence="2">Uncharacterized protein</fullName>
    </submittedName>
</protein>
<sequence length="855" mass="98361">MISRFKLSIRNLYRTCSNLIAFYLVLLCLLLICGDIEPNPGPERTHEYSEKTLSIFHCNIRSLRNKLNYIADIIEDYDVVFFTETHLDSNIADYDISIMGFETPVRKDRNSHGGGIIMYFKNYVHIIRRQDLEHDEIEITDSIPVLDKDTIPIDRGISDHDGTYVTIDCGFSKSRTYIRSIWDYKRGDYDLMKQKVLNTNWENLISDASDVHVAATNFTNTFINIASACIPTRERPANIQAAISVPVAFNVWASVLYSFVQENNLVAAKFIEQHIRTLHVYGVKMDMDLRPLCETKLLQRFPECMYFVAKLIRCGCNFTNLSTPEKDTFINAGVRMTFLTGIIDVLRDMCLHLNAGYNRNITDCDGNSGLHVAAAEKIVKVDMARNDVIEILIKTKINPHLKNNDDRLAIDLLPTEDHTSKRVLREYMRHMLDFEDVMISVHSKRHYSTSTKSKPEMFETVKPKLQTKQICADEDHTHKDEDKCNTCQDTFDKCKTIILETPSMAFKDLFRIFRLKHRHSRHKEIVEKSVLLISDFLAETKEFEIPDELCRISKKTFDNLMNDLIKREKWQQVYKLVLKHNKVHGEESLCGFASQIRLEKVIYDFSNKMSSNLMEMIIDCFIRNGCRVNQGGKLCIETAVEREQYFLLQTLICNHNCDPQYLIIDSCSSPIHSAFIIGLCKDPAMEDTYKTCGKCSSRMNVLDTHEECYRHRICHKAFPCNICREWDDEKRSLVDKMLEKARSKLSFSSSAVNPSVQETGKKLECTAKLSELASPAKHDKLSKVRTDHSADDRKTQSTGVHFEAVEFNKFIADQMQTQLKKLLSQVQTQGLIASDAMHASIDSKCEISESQSLSR</sequence>